<proteinExistence type="predicted"/>
<dbReference type="Proteomes" id="UP001189429">
    <property type="component" value="Unassembled WGS sequence"/>
</dbReference>
<evidence type="ECO:0000259" key="2">
    <source>
        <dbReference type="Pfam" id="PF13532"/>
    </source>
</evidence>
<gene>
    <name evidence="3" type="ORF">PCOR1329_LOCUS61934</name>
</gene>
<dbReference type="PANTHER" id="PTHR21052:SF0">
    <property type="entry name" value="ALPHA-KETOGLUTARATE-DEPENDENT DIOXYGENASE ALKB HOMOLOG 7, MITOCHONDRIAL"/>
    <property type="match status" value="1"/>
</dbReference>
<dbReference type="InterPro" id="IPR032870">
    <property type="entry name" value="ALKBH7-like"/>
</dbReference>
<name>A0ABN9VYH2_9DINO</name>
<protein>
    <recommendedName>
        <fullName evidence="2">Alpha-ketoglutarate-dependent dioxygenase AlkB-like domain-containing protein</fullName>
    </recommendedName>
</protein>
<evidence type="ECO:0000313" key="4">
    <source>
        <dbReference type="Proteomes" id="UP001189429"/>
    </source>
</evidence>
<dbReference type="SUPFAM" id="SSF51197">
    <property type="entry name" value="Clavaminate synthase-like"/>
    <property type="match status" value="1"/>
</dbReference>
<dbReference type="InterPro" id="IPR037151">
    <property type="entry name" value="AlkB-like_sf"/>
</dbReference>
<organism evidence="3 4">
    <name type="scientific">Prorocentrum cordatum</name>
    <dbReference type="NCBI Taxonomy" id="2364126"/>
    <lineage>
        <taxon>Eukaryota</taxon>
        <taxon>Sar</taxon>
        <taxon>Alveolata</taxon>
        <taxon>Dinophyceae</taxon>
        <taxon>Prorocentrales</taxon>
        <taxon>Prorocentraceae</taxon>
        <taxon>Prorocentrum</taxon>
    </lineage>
</organism>
<comment type="caution">
    <text evidence="3">The sequence shown here is derived from an EMBL/GenBank/DDBJ whole genome shotgun (WGS) entry which is preliminary data.</text>
</comment>
<keyword evidence="4" id="KW-1185">Reference proteome</keyword>
<evidence type="ECO:0000256" key="1">
    <source>
        <dbReference type="SAM" id="MobiDB-lite"/>
    </source>
</evidence>
<dbReference type="Pfam" id="PF13532">
    <property type="entry name" value="2OG-FeII_Oxy_2"/>
    <property type="match status" value="1"/>
</dbReference>
<sequence>MNINFRRSVWLSRSGARQGRRRRRRQGGPAPIRGVRADPRMIMFMLFFVLLIPMHVDRATFDDVIVGFSLGAAAVMDLEPVDARRLAECPRRSVLLEGGSAYVLSGEARWRWRHGIEAGPHWSPQDGSPLPPGRRVSVTLRRLRWRRAEAPGHREPAPRLERQVGRPPAQVFRAKRMPPAADGAAAR</sequence>
<evidence type="ECO:0000313" key="3">
    <source>
        <dbReference type="EMBL" id="CAK0878055.1"/>
    </source>
</evidence>
<dbReference type="Gene3D" id="2.60.120.590">
    <property type="entry name" value="Alpha-ketoglutarate-dependent dioxygenase AlkB-like"/>
    <property type="match status" value="1"/>
</dbReference>
<dbReference type="InterPro" id="IPR027450">
    <property type="entry name" value="AlkB-like"/>
</dbReference>
<dbReference type="PANTHER" id="PTHR21052">
    <property type="entry name" value="SPERMATOGENESIS ASSOCIATED 11-RELATED"/>
    <property type="match status" value="1"/>
</dbReference>
<accession>A0ABN9VYH2</accession>
<feature type="domain" description="Alpha-ketoglutarate-dependent dioxygenase AlkB-like" evidence="2">
    <location>
        <begin position="53"/>
        <end position="141"/>
    </location>
</feature>
<reference evidence="3" key="1">
    <citation type="submission" date="2023-10" db="EMBL/GenBank/DDBJ databases">
        <authorList>
            <person name="Chen Y."/>
            <person name="Shah S."/>
            <person name="Dougan E. K."/>
            <person name="Thang M."/>
            <person name="Chan C."/>
        </authorList>
    </citation>
    <scope>NUCLEOTIDE SEQUENCE [LARGE SCALE GENOMIC DNA]</scope>
</reference>
<dbReference type="EMBL" id="CAUYUJ010017804">
    <property type="protein sequence ID" value="CAK0878055.1"/>
    <property type="molecule type" value="Genomic_DNA"/>
</dbReference>
<feature type="compositionally biased region" description="Basic and acidic residues" evidence="1">
    <location>
        <begin position="147"/>
        <end position="164"/>
    </location>
</feature>
<feature type="region of interest" description="Disordered" evidence="1">
    <location>
        <begin position="147"/>
        <end position="187"/>
    </location>
</feature>